<dbReference type="PANTHER" id="PTHR42949">
    <property type="entry name" value="ANAEROBIC GLYCEROL-3-PHOSPHATE DEHYDROGENASE SUBUNIT B"/>
    <property type="match status" value="1"/>
</dbReference>
<dbReference type="InterPro" id="IPR041117">
    <property type="entry name" value="SoxA_A3"/>
</dbReference>
<name>A0A2P7SJS3_9HYPH</name>
<keyword evidence="1" id="KW-0560">Oxidoreductase</keyword>
<dbReference type="Proteomes" id="UP000240653">
    <property type="component" value="Unassembled WGS sequence"/>
</dbReference>
<evidence type="ECO:0000256" key="1">
    <source>
        <dbReference type="ARBA" id="ARBA00023002"/>
    </source>
</evidence>
<organism evidence="3 4">
    <name type="scientific">Pseudaminobacter soli</name>
    <name type="common">ex Li et al. 2025</name>
    <dbReference type="NCBI Taxonomy" id="1295366"/>
    <lineage>
        <taxon>Bacteria</taxon>
        <taxon>Pseudomonadati</taxon>
        <taxon>Pseudomonadota</taxon>
        <taxon>Alphaproteobacteria</taxon>
        <taxon>Hyphomicrobiales</taxon>
        <taxon>Phyllobacteriaceae</taxon>
        <taxon>Pseudaminobacter</taxon>
    </lineage>
</organism>
<dbReference type="OrthoDB" id="9801699at2"/>
<dbReference type="Pfam" id="PF13510">
    <property type="entry name" value="Fer2_4"/>
    <property type="match status" value="1"/>
</dbReference>
<dbReference type="Gene3D" id="1.10.10.1100">
    <property type="entry name" value="BFD-like [2Fe-2S]-binding domain"/>
    <property type="match status" value="1"/>
</dbReference>
<proteinExistence type="predicted"/>
<accession>A0A2P7SJS3</accession>
<dbReference type="GO" id="GO:0016491">
    <property type="term" value="F:oxidoreductase activity"/>
    <property type="evidence" value="ECO:0007669"/>
    <property type="project" value="UniProtKB-KW"/>
</dbReference>
<sequence length="488" mass="52223">MSHDNQQAEVTFLWNGAPIRARQGDCVAAALWRAGITTLARSRKIHRPLGYSGSYPTGVLARVNGRPNVRLDQVSVQDGLVVEMQNTWPSPRFDLLKLAQFLPPKLVYGGFEHGAWMPKTGPAYRFAERAMANLAGVARPADVTIQPSPIPGERVAVDCLVVGGGPAGISEANRRARLGETVALVTRGDRLARFATAAGAAVEPLSPQVRLFAGMELFGVYRDGALMVGAPHDNRRGAVAFDPRGTVLATGRRSIPPLVRGNQLPGVFDAHSALQLAAVHRVMPGRRVSVVGTGAETELADRLVSLGVDVVHRGPVEELVEITGRSRVTAIRAGAEIRCDAVVHAGPWRIDPSLGFQASGEGMFQMLARPLPDTMSVVGAAALDNERVHARKHLHPGTLICPCMDVTAGELYCHIDEGETDPEVLKRLTSCGMGTCQGFPCWEHMLALLAARIGVEPEAIARPTHRPPRRSITVAQAAGLAALVEPDR</sequence>
<dbReference type="InterPro" id="IPR042204">
    <property type="entry name" value="2Fe-2S-bd_N"/>
</dbReference>
<evidence type="ECO:0000259" key="2">
    <source>
        <dbReference type="Pfam" id="PF17806"/>
    </source>
</evidence>
<protein>
    <submittedName>
        <fullName evidence="3">Sarcosine oxidase subunit alpha</fullName>
    </submittedName>
</protein>
<feature type="domain" description="SoxA A3" evidence="2">
    <location>
        <begin position="404"/>
        <end position="478"/>
    </location>
</feature>
<dbReference type="InterPro" id="IPR051691">
    <property type="entry name" value="Metab_Enz_Cyan_OpOx_G3PDH"/>
</dbReference>
<dbReference type="InterPro" id="IPR041854">
    <property type="entry name" value="BFD-like_2Fe2S-bd_dom_sf"/>
</dbReference>
<dbReference type="Pfam" id="PF17806">
    <property type="entry name" value="SO_alpha_A3"/>
    <property type="match status" value="1"/>
</dbReference>
<evidence type="ECO:0000313" key="3">
    <source>
        <dbReference type="EMBL" id="PSJ62727.1"/>
    </source>
</evidence>
<dbReference type="EMBL" id="PXYL01000002">
    <property type="protein sequence ID" value="PSJ62727.1"/>
    <property type="molecule type" value="Genomic_DNA"/>
</dbReference>
<gene>
    <name evidence="3" type="ORF">C7I85_03740</name>
</gene>
<evidence type="ECO:0000313" key="4">
    <source>
        <dbReference type="Proteomes" id="UP000240653"/>
    </source>
</evidence>
<dbReference type="AlphaFoldDB" id="A0A2P7SJS3"/>
<keyword evidence="4" id="KW-1185">Reference proteome</keyword>
<dbReference type="RefSeq" id="WP_106722626.1">
    <property type="nucleotide sequence ID" value="NZ_PXYL01000002.1"/>
</dbReference>
<reference evidence="3 4" key="1">
    <citation type="submission" date="2018-03" db="EMBL/GenBank/DDBJ databases">
        <title>The draft genome of Mesorhizobium soli JCM 19897.</title>
        <authorList>
            <person name="Li L."/>
            <person name="Liu L."/>
            <person name="Liang L."/>
            <person name="Wang T."/>
            <person name="Zhang X."/>
        </authorList>
    </citation>
    <scope>NUCLEOTIDE SEQUENCE [LARGE SCALE GENOMIC DNA]</scope>
    <source>
        <strain evidence="3 4">JCM 19897</strain>
    </source>
</reference>
<dbReference type="SUPFAM" id="SSF51905">
    <property type="entry name" value="FAD/NAD(P)-binding domain"/>
    <property type="match status" value="1"/>
</dbReference>
<comment type="caution">
    <text evidence="3">The sequence shown here is derived from an EMBL/GenBank/DDBJ whole genome shotgun (WGS) entry which is preliminary data.</text>
</comment>
<dbReference type="InterPro" id="IPR036188">
    <property type="entry name" value="FAD/NAD-bd_sf"/>
</dbReference>
<dbReference type="Gene3D" id="3.50.50.60">
    <property type="entry name" value="FAD/NAD(P)-binding domain"/>
    <property type="match status" value="1"/>
</dbReference>
<dbReference type="PANTHER" id="PTHR42949:SF3">
    <property type="entry name" value="ANAEROBIC GLYCEROL-3-PHOSPHATE DEHYDROGENASE SUBUNIT B"/>
    <property type="match status" value="1"/>
</dbReference>
<dbReference type="Gene3D" id="3.10.20.440">
    <property type="entry name" value="2Fe-2S iron-sulphur cluster binding domain, sarcosine oxidase, alpha subunit, N-terminal domain"/>
    <property type="match status" value="1"/>
</dbReference>
<dbReference type="PRINTS" id="PR00411">
    <property type="entry name" value="PNDRDTASEI"/>
</dbReference>